<dbReference type="Proteomes" id="UP001243531">
    <property type="component" value="Segment"/>
</dbReference>
<sequence>MIILLVTISCCYYFYSYYYKGDYFYWLRFLIIIIISLIYVYIITQEIVSWLMKFSGISSLLIVQAVTIHQHDYHPSNY</sequence>
<feature type="transmembrane region" description="Helical" evidence="1">
    <location>
        <begin position="23"/>
        <end position="43"/>
    </location>
</feature>
<name>A0AAF0K0G3_9CAUD</name>
<keyword evidence="1" id="KW-0812">Transmembrane</keyword>
<proteinExistence type="predicted"/>
<protein>
    <submittedName>
        <fullName evidence="2">Uncharacterized protein</fullName>
    </submittedName>
</protein>
<organism evidence="2 3">
    <name type="scientific">Salmonella phage phA11</name>
    <dbReference type="NCBI Taxonomy" id="3038307"/>
    <lineage>
        <taxon>Viruses</taxon>
        <taxon>Duplodnaviria</taxon>
        <taxon>Heunggongvirae</taxon>
        <taxon>Uroviricota</taxon>
        <taxon>Caudoviricetes</taxon>
        <taxon>Demerecviridae</taxon>
        <taxon>Markadamsvirinae</taxon>
        <taxon>Tequintavirus</taxon>
        <taxon>Tequintavirus phA11</taxon>
    </lineage>
</organism>
<keyword evidence="1" id="KW-1133">Transmembrane helix</keyword>
<dbReference type="EMBL" id="OQ680478">
    <property type="protein sequence ID" value="WGG14187.1"/>
    <property type="molecule type" value="Genomic_DNA"/>
</dbReference>
<evidence type="ECO:0000313" key="3">
    <source>
        <dbReference type="Proteomes" id="UP001243531"/>
    </source>
</evidence>
<keyword evidence="3" id="KW-1185">Reference proteome</keyword>
<accession>A0AAF0K0G3</accession>
<evidence type="ECO:0000256" key="1">
    <source>
        <dbReference type="SAM" id="Phobius"/>
    </source>
</evidence>
<reference evidence="2 3" key="1">
    <citation type="submission" date="2023-03" db="EMBL/GenBank/DDBJ databases">
        <title>Comparative analysis of effectiveness for phage cocktail development against multiple Salmonella serovars and its biofilm control activity.</title>
        <authorList>
            <person name="Ribeiro J.M."/>
            <person name="Pereira G.N."/>
            <person name="Durli I."/>
            <person name="Teixeira G.M."/>
            <person name="Bertozzi M.M."/>
            <person name="Verri W.A."/>
            <person name="Kobayashi R.K.T."/>
            <person name="Nakazato G."/>
        </authorList>
    </citation>
    <scope>NUCLEOTIDE SEQUENCE [LARGE SCALE GENOMIC DNA]</scope>
</reference>
<keyword evidence="1" id="KW-0472">Membrane</keyword>
<evidence type="ECO:0000313" key="2">
    <source>
        <dbReference type="EMBL" id="WGG14187.1"/>
    </source>
</evidence>